<sequence>MFIISLTYIVPLEELDQHMPAHVKYLKKYYKKNIFVASGRKVPRSVGIILALAGSEEEVREIISEDPFYKLELAEFDITHFLTSQFHPDLEDLLKGK</sequence>
<dbReference type="EMBL" id="SZVO01000025">
    <property type="protein sequence ID" value="TKT86281.1"/>
    <property type="molecule type" value="Genomic_DNA"/>
</dbReference>
<protein>
    <submittedName>
        <fullName evidence="3">GTP cyclohydrolase</fullName>
    </submittedName>
</protein>
<dbReference type="Gene3D" id="3.30.70.1060">
    <property type="entry name" value="Dimeric alpha+beta barrel"/>
    <property type="match status" value="1"/>
</dbReference>
<dbReference type="Pfam" id="PF03795">
    <property type="entry name" value="YCII"/>
    <property type="match status" value="1"/>
</dbReference>
<proteinExistence type="inferred from homology"/>
<organism evidence="3 4">
    <name type="scientific">Dyadobacter frigoris</name>
    <dbReference type="NCBI Taxonomy" id="2576211"/>
    <lineage>
        <taxon>Bacteria</taxon>
        <taxon>Pseudomonadati</taxon>
        <taxon>Bacteroidota</taxon>
        <taxon>Cytophagia</taxon>
        <taxon>Cytophagales</taxon>
        <taxon>Spirosomataceae</taxon>
        <taxon>Dyadobacter</taxon>
    </lineage>
</organism>
<dbReference type="AlphaFoldDB" id="A0A4U6CS15"/>
<reference evidence="3 4" key="1">
    <citation type="submission" date="2019-05" db="EMBL/GenBank/DDBJ databases">
        <title>Dyadobacter AR-3-8 sp. nov., isolated from arctic soil.</title>
        <authorList>
            <person name="Chaudhary D.K."/>
        </authorList>
    </citation>
    <scope>NUCLEOTIDE SEQUENCE [LARGE SCALE GENOMIC DNA]</scope>
    <source>
        <strain evidence="3 4">AR-3-8</strain>
    </source>
</reference>
<evidence type="ECO:0000313" key="4">
    <source>
        <dbReference type="Proteomes" id="UP000304900"/>
    </source>
</evidence>
<feature type="domain" description="YCII-related" evidence="2">
    <location>
        <begin position="1"/>
        <end position="81"/>
    </location>
</feature>
<evidence type="ECO:0000256" key="1">
    <source>
        <dbReference type="ARBA" id="ARBA00007689"/>
    </source>
</evidence>
<dbReference type="PANTHER" id="PTHR37828">
    <property type="entry name" value="GSR2449 PROTEIN"/>
    <property type="match status" value="1"/>
</dbReference>
<dbReference type="InterPro" id="IPR005545">
    <property type="entry name" value="YCII"/>
</dbReference>
<name>A0A4U6CS15_9BACT</name>
<dbReference type="GO" id="GO:0016787">
    <property type="term" value="F:hydrolase activity"/>
    <property type="evidence" value="ECO:0007669"/>
    <property type="project" value="UniProtKB-KW"/>
</dbReference>
<dbReference type="PANTHER" id="PTHR37828:SF1">
    <property type="entry name" value="YCII-RELATED DOMAIN-CONTAINING PROTEIN"/>
    <property type="match status" value="1"/>
</dbReference>
<accession>A0A4U6CS15</accession>
<keyword evidence="3" id="KW-0378">Hydrolase</keyword>
<dbReference type="OrthoDB" id="9814407at2"/>
<dbReference type="Proteomes" id="UP000304900">
    <property type="component" value="Unassembled WGS sequence"/>
</dbReference>
<evidence type="ECO:0000313" key="3">
    <source>
        <dbReference type="EMBL" id="TKT86281.1"/>
    </source>
</evidence>
<comment type="caution">
    <text evidence="3">The sequence shown here is derived from an EMBL/GenBank/DDBJ whole genome shotgun (WGS) entry which is preliminary data.</text>
</comment>
<keyword evidence="4" id="KW-1185">Reference proteome</keyword>
<dbReference type="SUPFAM" id="SSF54909">
    <property type="entry name" value="Dimeric alpha+beta barrel"/>
    <property type="match status" value="1"/>
</dbReference>
<evidence type="ECO:0000259" key="2">
    <source>
        <dbReference type="Pfam" id="PF03795"/>
    </source>
</evidence>
<dbReference type="RefSeq" id="WP_137344238.1">
    <property type="nucleotide sequence ID" value="NZ_BSQH01000027.1"/>
</dbReference>
<comment type="similarity">
    <text evidence="1">Belongs to the YciI family.</text>
</comment>
<gene>
    <name evidence="3" type="ORF">FDK13_32740</name>
</gene>
<dbReference type="InterPro" id="IPR011008">
    <property type="entry name" value="Dimeric_a/b-barrel"/>
</dbReference>